<dbReference type="SUPFAM" id="SSF53448">
    <property type="entry name" value="Nucleotide-diphospho-sugar transferases"/>
    <property type="match status" value="1"/>
</dbReference>
<organism evidence="2 3">
    <name type="scientific">Reichenbachiella ulvae</name>
    <dbReference type="NCBI Taxonomy" id="2980104"/>
    <lineage>
        <taxon>Bacteria</taxon>
        <taxon>Pseudomonadati</taxon>
        <taxon>Bacteroidota</taxon>
        <taxon>Cytophagia</taxon>
        <taxon>Cytophagales</taxon>
        <taxon>Reichenbachiellaceae</taxon>
        <taxon>Reichenbachiella</taxon>
    </lineage>
</organism>
<comment type="caution">
    <text evidence="2">The sequence shown here is derived from an EMBL/GenBank/DDBJ whole genome shotgun (WGS) entry which is preliminary data.</text>
</comment>
<evidence type="ECO:0000313" key="3">
    <source>
        <dbReference type="Proteomes" id="UP001300692"/>
    </source>
</evidence>
<dbReference type="Gene3D" id="3.90.550.10">
    <property type="entry name" value="Spore Coat Polysaccharide Biosynthesis Protein SpsA, Chain A"/>
    <property type="match status" value="1"/>
</dbReference>
<reference evidence="2 3" key="1">
    <citation type="submission" date="2022-10" db="EMBL/GenBank/DDBJ databases">
        <title>Comparative genomics and taxonomic characterization of three novel marine species of genus Reichenbachiella exhibiting antioxidant and polysaccharide degradation activities.</title>
        <authorList>
            <person name="Muhammad N."/>
            <person name="Lee Y.-J."/>
            <person name="Ko J."/>
            <person name="Kim S.-G."/>
        </authorList>
    </citation>
    <scope>NUCLEOTIDE SEQUENCE [LARGE SCALE GENOMIC DNA]</scope>
    <source>
        <strain evidence="2 3">ABR2-5</strain>
    </source>
</reference>
<dbReference type="Proteomes" id="UP001300692">
    <property type="component" value="Unassembled WGS sequence"/>
</dbReference>
<dbReference type="InterPro" id="IPR029044">
    <property type="entry name" value="Nucleotide-diphossugar_trans"/>
</dbReference>
<dbReference type="PANTHER" id="PTHR43777">
    <property type="entry name" value="MOLYBDENUM COFACTOR CYTIDYLYLTRANSFERASE"/>
    <property type="match status" value="1"/>
</dbReference>
<proteinExistence type="predicted"/>
<name>A0ABT3CR97_9BACT</name>
<accession>A0ABT3CR97</accession>
<dbReference type="PANTHER" id="PTHR43777:SF1">
    <property type="entry name" value="MOLYBDENUM COFACTOR CYTIDYLYLTRANSFERASE"/>
    <property type="match status" value="1"/>
</dbReference>
<protein>
    <submittedName>
        <fullName evidence="2">Nucleotidyltransferase family protein</fullName>
    </submittedName>
</protein>
<dbReference type="InterPro" id="IPR025877">
    <property type="entry name" value="MobA-like_NTP_Trfase"/>
</dbReference>
<evidence type="ECO:0000313" key="2">
    <source>
        <dbReference type="EMBL" id="MCV9386010.1"/>
    </source>
</evidence>
<keyword evidence="3" id="KW-1185">Reference proteome</keyword>
<gene>
    <name evidence="2" type="ORF">N7U62_05010</name>
</gene>
<dbReference type="CDD" id="cd04182">
    <property type="entry name" value="GT_2_like_f"/>
    <property type="match status" value="1"/>
</dbReference>
<evidence type="ECO:0000259" key="1">
    <source>
        <dbReference type="Pfam" id="PF12804"/>
    </source>
</evidence>
<dbReference type="Pfam" id="PF12804">
    <property type="entry name" value="NTP_transf_3"/>
    <property type="match status" value="1"/>
</dbReference>
<dbReference type="EMBL" id="JAOYOD010000001">
    <property type="protein sequence ID" value="MCV9386010.1"/>
    <property type="molecule type" value="Genomic_DNA"/>
</dbReference>
<feature type="domain" description="MobA-like NTP transferase" evidence="1">
    <location>
        <begin position="7"/>
        <end position="171"/>
    </location>
</feature>
<dbReference type="RefSeq" id="WP_264136797.1">
    <property type="nucleotide sequence ID" value="NZ_JAOYOD010000001.1"/>
</dbReference>
<sequence length="201" mass="22565">MPKQVILILAAGNSSRLGQPKQMLPLSDEANLLQHTVQVAMDSLADDIVVVLGSNAGEHDQMLDQWKDQLHIIQNDQWQKGMGSSIKAGVKCIDKEISDWGGVLISVCDQPHLRTKIIDQLIQEGEKCQAPVASQYDPDNFGVPVWFPKSWQSQLEELPDERGALFLLKQIQSELFTLPFPEGETDIDTLDDWKEYLATNR</sequence>